<sequence>MRINPTRLAGRDEEVPVTKDEFVGTWINSHEEDRDGVQVFRSEEYEFPPSRGRMSFTLRADGSAITGQPGPDDRGVTGDGSWRIDGTVLTIRSPGGSATYGVLAADSSHLELRPH</sequence>
<reference evidence="2 3" key="1">
    <citation type="submission" date="2016-09" db="EMBL/GenBank/DDBJ databases">
        <title>Complete genome sequence of microbes from the polar regions.</title>
        <authorList>
            <person name="Liao L."/>
            <person name="Chen B."/>
        </authorList>
    </citation>
    <scope>NUCLEOTIDE SEQUENCE [LARGE SCALE GENOMIC DNA]</scope>
    <source>
        <strain evidence="2 3">ZS314</strain>
    </source>
</reference>
<dbReference type="AlphaFoldDB" id="A0A7L5AFV2"/>
<gene>
    <name evidence="2" type="ORF">BHD05_03615</name>
</gene>
<dbReference type="Proteomes" id="UP000464507">
    <property type="component" value="Chromosome"/>
</dbReference>
<protein>
    <recommendedName>
        <fullName evidence="4">Lipocalin-like domain-containing protein</fullName>
    </recommendedName>
</protein>
<keyword evidence="3" id="KW-1185">Reference proteome</keyword>
<feature type="region of interest" description="Disordered" evidence="1">
    <location>
        <begin position="61"/>
        <end position="80"/>
    </location>
</feature>
<evidence type="ECO:0008006" key="4">
    <source>
        <dbReference type="Google" id="ProtNLM"/>
    </source>
</evidence>
<dbReference type="KEGG" id="mant:BHD05_03615"/>
<evidence type="ECO:0000313" key="3">
    <source>
        <dbReference type="Proteomes" id="UP000464507"/>
    </source>
</evidence>
<proteinExistence type="predicted"/>
<dbReference type="EMBL" id="CP017146">
    <property type="protein sequence ID" value="QHO68862.1"/>
    <property type="molecule type" value="Genomic_DNA"/>
</dbReference>
<evidence type="ECO:0000256" key="1">
    <source>
        <dbReference type="SAM" id="MobiDB-lite"/>
    </source>
</evidence>
<evidence type="ECO:0000313" key="2">
    <source>
        <dbReference type="EMBL" id="QHO68862.1"/>
    </source>
</evidence>
<accession>A0A7L5AFV2</accession>
<name>A0A7L5AFV2_9MICO</name>
<organism evidence="2 3">
    <name type="scientific">Marisediminicola antarctica</name>
    <dbReference type="NCBI Taxonomy" id="674079"/>
    <lineage>
        <taxon>Bacteria</taxon>
        <taxon>Bacillati</taxon>
        <taxon>Actinomycetota</taxon>
        <taxon>Actinomycetes</taxon>
        <taxon>Micrococcales</taxon>
        <taxon>Microbacteriaceae</taxon>
        <taxon>Marisediminicola</taxon>
    </lineage>
</organism>